<dbReference type="Pfam" id="PF12796">
    <property type="entry name" value="Ank_2"/>
    <property type="match status" value="1"/>
</dbReference>
<evidence type="ECO:0000256" key="1">
    <source>
        <dbReference type="SAM" id="Coils"/>
    </source>
</evidence>
<dbReference type="AlphaFoldDB" id="V6TGP7"/>
<keyword evidence="1" id="KW-0175">Coiled coil</keyword>
<dbReference type="VEuPathDB" id="GiardiaDB:GL50803_0032911"/>
<evidence type="ECO:0000313" key="2">
    <source>
        <dbReference type="EMBL" id="ESU36105.1"/>
    </source>
</evidence>
<feature type="non-terminal residue" evidence="2">
    <location>
        <position position="1"/>
    </location>
</feature>
<evidence type="ECO:0000313" key="3">
    <source>
        <dbReference type="Proteomes" id="UP000018320"/>
    </source>
</evidence>
<sequence length="817" mass="90848">VRPMAILSPAPPTTPLTEADEHGRTTLMRAIISNDRNAILSHAPFEWGWADVDGYTALMHAVQADNIEAVKLLTDFEYPFTLPDTRTALMLAIKHRRYRLVPLMTERLSRLTNRHGYNALMYAVTLGDLEMIRVLIASWPSSCMEDLLAANDVVDLGPVDARDAISELLKISIERLPDVARFSRRVLCMGVIPKKAIPNHANGVYPIDVHFHEENASWRETEAQLCETIKLLHTKIEGLESNQLKGISKCVSRHVSVTQEHKSICLQTPFDWGSQSWTLAKLLSKLDSKQRKIAILEEELQILQGKDTMDNSGHSFFKEASDLRIKERTLKERIAILERAMDEHIGIINGILGTSCQSLMEVESSVKSMARTEVQMQDTAVPTCSSLENVNTRICSPMTVIQEVSVVATGCDKGTDPETSTVDAYAQAAADENSMSDIASFRQQLNEKEALLDKICSVVKIEESHADGQVIVSAIDRILKQNASLQSDLKSASEKLLGHCTKSALLHNLLTDTGVDSIEALATYISTTKQELAQYRFRVGNVTSSDSMQTAGSIGHDVCNNEKSNDKQASCQYFNSGGVDPAQVSALLRQLSSYTQRPCTTVTDAMHLIHEYCVRAASESIALQKTRDDVEREHSIARSARAALADQEAAYNALINKHTVLLNDAQHLAMKYNDLGKKYNDLYAAHEQLQGIFAATRQRAIQHQSPKSVRFADTVGPVEKVEHENNDRLNDDQLQIPITVADAACTQITYEVSADRAGHIRRAMSVDDAKKFINQQITKQKTRSQSTTSNSPLYPAWNCCTSADISKWLRRPLFVQY</sequence>
<feature type="coiled-coil region" evidence="1">
    <location>
        <begin position="279"/>
        <end position="340"/>
    </location>
</feature>
<dbReference type="Proteomes" id="UP000018320">
    <property type="component" value="Unassembled WGS sequence"/>
</dbReference>
<proteinExistence type="predicted"/>
<organism evidence="2 3">
    <name type="scientific">Giardia intestinalis</name>
    <name type="common">Giardia lamblia</name>
    <dbReference type="NCBI Taxonomy" id="5741"/>
    <lineage>
        <taxon>Eukaryota</taxon>
        <taxon>Metamonada</taxon>
        <taxon>Diplomonadida</taxon>
        <taxon>Hexamitidae</taxon>
        <taxon>Giardiinae</taxon>
        <taxon>Giardia</taxon>
    </lineage>
</organism>
<dbReference type="SMART" id="SM00248">
    <property type="entry name" value="ANK"/>
    <property type="match status" value="3"/>
</dbReference>
<dbReference type="PANTHER" id="PTHR24120">
    <property type="entry name" value="GH07239P"/>
    <property type="match status" value="1"/>
</dbReference>
<dbReference type="Gene3D" id="1.25.40.20">
    <property type="entry name" value="Ankyrin repeat-containing domain"/>
    <property type="match status" value="1"/>
</dbReference>
<gene>
    <name evidence="2" type="ORF">DHA2_154624</name>
</gene>
<dbReference type="VEuPathDB" id="GiardiaDB:GL50581_2597"/>
<protein>
    <submittedName>
        <fullName evidence="2">Ankyrin repeat protein</fullName>
    </submittedName>
</protein>
<reference evidence="2 3" key="2">
    <citation type="journal article" date="2013" name="Genome Biol. Evol.">
        <title>Genome sequencing of Giardia lamblia genotypes A2 and B isolates (DH and GS) and comparative analysis with the genomes of genotypes A1 and E (WB and Pig).</title>
        <authorList>
            <person name="Adam R.D."/>
            <person name="Dahlstrom E.W."/>
            <person name="Martens C.A."/>
            <person name="Bruno D.P."/>
            <person name="Barbian K.D."/>
            <person name="Ricklefs S.M."/>
            <person name="Hernandez M.M."/>
            <person name="Narla N.P."/>
            <person name="Patel R.B."/>
            <person name="Porcella S.F."/>
            <person name="Nash T.E."/>
        </authorList>
    </citation>
    <scope>NUCLEOTIDE SEQUENCE [LARGE SCALE GENOMIC DNA]</scope>
    <source>
        <strain evidence="2 3">DH</strain>
    </source>
</reference>
<accession>V6TGP7</accession>
<dbReference type="VEuPathDB" id="GiardiaDB:DHA2_154624"/>
<dbReference type="InterPro" id="IPR036770">
    <property type="entry name" value="Ankyrin_rpt-contain_sf"/>
</dbReference>
<dbReference type="SUPFAM" id="SSF48403">
    <property type="entry name" value="Ankyrin repeat"/>
    <property type="match status" value="1"/>
</dbReference>
<comment type="caution">
    <text evidence="2">The sequence shown here is derived from an EMBL/GenBank/DDBJ whole genome shotgun (WGS) entry which is preliminary data.</text>
</comment>
<dbReference type="PANTHER" id="PTHR24120:SF4">
    <property type="entry name" value="GH07239P"/>
    <property type="match status" value="1"/>
</dbReference>
<dbReference type="InterPro" id="IPR002110">
    <property type="entry name" value="Ankyrin_rpt"/>
</dbReference>
<reference evidence="3" key="1">
    <citation type="submission" date="2012-02" db="EMBL/GenBank/DDBJ databases">
        <title>Genome sequencing of Giardia lamblia Genotypes A2 and B isolates (DH and GS) and comparative analysis with the genomes of Genotypes A1 and E (WB and Pig).</title>
        <authorList>
            <person name="Adam R."/>
            <person name="Dahlstrom E."/>
            <person name="Martens C."/>
            <person name="Bruno D."/>
            <person name="Barbian K."/>
            <person name="Porcella S.F."/>
            <person name="Nash T."/>
        </authorList>
    </citation>
    <scope>NUCLEOTIDE SEQUENCE</scope>
    <source>
        <strain evidence="3">DH</strain>
    </source>
</reference>
<name>V6TGP7_GIAIN</name>
<dbReference type="VEuPathDB" id="GiardiaDB:QR46_4569"/>
<dbReference type="EMBL" id="AHGT01000056">
    <property type="protein sequence ID" value="ESU36105.1"/>
    <property type="molecule type" value="Genomic_DNA"/>
</dbReference>